<dbReference type="GeneID" id="111101862"/>
<gene>
    <name evidence="2" type="primary">LOC111101862</name>
</gene>
<evidence type="ECO:0000313" key="1">
    <source>
        <dbReference type="Proteomes" id="UP000694844"/>
    </source>
</evidence>
<dbReference type="RefSeq" id="XP_022290204.1">
    <property type="nucleotide sequence ID" value="XM_022434496.1"/>
</dbReference>
<keyword evidence="1" id="KW-1185">Reference proteome</keyword>
<dbReference type="AlphaFoldDB" id="A0A8B8AJJ8"/>
<evidence type="ECO:0000313" key="2">
    <source>
        <dbReference type="RefSeq" id="XP_022290204.1"/>
    </source>
</evidence>
<reference evidence="2" key="1">
    <citation type="submission" date="2025-08" db="UniProtKB">
        <authorList>
            <consortium name="RefSeq"/>
        </authorList>
    </citation>
    <scope>IDENTIFICATION</scope>
    <source>
        <tissue evidence="2">Whole sample</tissue>
    </source>
</reference>
<name>A0A8B8AJJ8_CRAVI</name>
<dbReference type="OrthoDB" id="6201296at2759"/>
<organism evidence="1 2">
    <name type="scientific">Crassostrea virginica</name>
    <name type="common">Eastern oyster</name>
    <dbReference type="NCBI Taxonomy" id="6565"/>
    <lineage>
        <taxon>Eukaryota</taxon>
        <taxon>Metazoa</taxon>
        <taxon>Spiralia</taxon>
        <taxon>Lophotrochozoa</taxon>
        <taxon>Mollusca</taxon>
        <taxon>Bivalvia</taxon>
        <taxon>Autobranchia</taxon>
        <taxon>Pteriomorphia</taxon>
        <taxon>Ostreida</taxon>
        <taxon>Ostreoidea</taxon>
        <taxon>Ostreidae</taxon>
        <taxon>Crassostrea</taxon>
    </lineage>
</organism>
<protein>
    <submittedName>
        <fullName evidence="2">Cell death abnormality protein 1-like</fullName>
    </submittedName>
</protein>
<dbReference type="KEGG" id="cvn:111101862"/>
<proteinExistence type="predicted"/>
<dbReference type="Gene3D" id="2.170.300.10">
    <property type="entry name" value="Tie2 ligand-binding domain superfamily"/>
    <property type="match status" value="1"/>
</dbReference>
<accession>A0A8B8AJJ8</accession>
<sequence length="125" mass="13968">MLKRGLHEMKYKGCCAGYFWNVSTERCEACMPGYFGENCSQQCPYPSYGIRCQGGFCDCDEDLCDVSTGCKIRTTDSIYASTDVHNQDNGNYNTIILQGANTVTVKTLPDPQTHMHKHTPPINIL</sequence>
<dbReference type="Proteomes" id="UP000694844">
    <property type="component" value="Chromosome 6"/>
</dbReference>